<name>A0ABX9KEZ0_9FUSO</name>
<sequence length="219" mass="24050">MKNYLVVGLGRFGTSIAKTLYEADCEVLAIDTDEELVQEAINNNIIDNALILDATDENALKEVGASNFDIAFIGIGSNIQASIMTTLNLKELGVKKIIAKAVTKSHGKVLKKIGADEVVYPEEYMGNKIAMLAMEPNMMEHLRFSKDFLLVEFKAPPSFLSKNLMELAVRDSYNINIIGIKKSDGELNPSPRATSVIEKGDTLLVITDAKTARELENLK</sequence>
<dbReference type="Gene3D" id="3.30.70.1450">
    <property type="entry name" value="Regulator of K+ conductance, C-terminal domain"/>
    <property type="match status" value="1"/>
</dbReference>
<protein>
    <submittedName>
        <fullName evidence="3">TrkA family potassium uptake protein</fullName>
    </submittedName>
</protein>
<evidence type="ECO:0000259" key="2">
    <source>
        <dbReference type="PROSITE" id="PS51202"/>
    </source>
</evidence>
<evidence type="ECO:0000313" key="3">
    <source>
        <dbReference type="EMBL" id="REI40319.1"/>
    </source>
</evidence>
<accession>A0ABX9KEZ0</accession>
<proteinExistence type="predicted"/>
<keyword evidence="4" id="KW-1185">Reference proteome</keyword>
<dbReference type="InterPro" id="IPR003148">
    <property type="entry name" value="RCK_N"/>
</dbReference>
<dbReference type="PANTHER" id="PTHR43833:SF7">
    <property type="entry name" value="KTR SYSTEM POTASSIUM UPTAKE PROTEIN C"/>
    <property type="match status" value="1"/>
</dbReference>
<dbReference type="SUPFAM" id="SSF51735">
    <property type="entry name" value="NAD(P)-binding Rossmann-fold domains"/>
    <property type="match status" value="1"/>
</dbReference>
<dbReference type="Proteomes" id="UP000263486">
    <property type="component" value="Unassembled WGS sequence"/>
</dbReference>
<dbReference type="Gene3D" id="3.40.50.720">
    <property type="entry name" value="NAD(P)-binding Rossmann-like Domain"/>
    <property type="match status" value="1"/>
</dbReference>
<dbReference type="InterPro" id="IPR006037">
    <property type="entry name" value="RCK_C"/>
</dbReference>
<dbReference type="PROSITE" id="PS51201">
    <property type="entry name" value="RCK_N"/>
    <property type="match status" value="1"/>
</dbReference>
<dbReference type="Pfam" id="PF02254">
    <property type="entry name" value="TrkA_N"/>
    <property type="match status" value="1"/>
</dbReference>
<comment type="caution">
    <text evidence="3">The sequence shown here is derived from an EMBL/GenBank/DDBJ whole genome shotgun (WGS) entry which is preliminary data.</text>
</comment>
<gene>
    <name evidence="3" type="ORF">DYH56_11380</name>
</gene>
<organism evidence="3 4">
    <name type="scientific">Psychrilyobacter piezotolerans</name>
    <dbReference type="NCBI Taxonomy" id="2293438"/>
    <lineage>
        <taxon>Bacteria</taxon>
        <taxon>Fusobacteriati</taxon>
        <taxon>Fusobacteriota</taxon>
        <taxon>Fusobacteriia</taxon>
        <taxon>Fusobacteriales</taxon>
        <taxon>Fusobacteriaceae</taxon>
        <taxon>Psychrilyobacter</taxon>
    </lineage>
</organism>
<dbReference type="PANTHER" id="PTHR43833">
    <property type="entry name" value="POTASSIUM CHANNEL PROTEIN 2-RELATED-RELATED"/>
    <property type="match status" value="1"/>
</dbReference>
<dbReference type="SUPFAM" id="SSF116726">
    <property type="entry name" value="TrkA C-terminal domain-like"/>
    <property type="match status" value="1"/>
</dbReference>
<dbReference type="Pfam" id="PF02080">
    <property type="entry name" value="TrkA_C"/>
    <property type="match status" value="1"/>
</dbReference>
<evidence type="ECO:0000313" key="4">
    <source>
        <dbReference type="Proteomes" id="UP000263486"/>
    </source>
</evidence>
<evidence type="ECO:0000259" key="1">
    <source>
        <dbReference type="PROSITE" id="PS51201"/>
    </source>
</evidence>
<feature type="domain" description="RCK N-terminal" evidence="1">
    <location>
        <begin position="1"/>
        <end position="120"/>
    </location>
</feature>
<dbReference type="PROSITE" id="PS51202">
    <property type="entry name" value="RCK_C"/>
    <property type="match status" value="1"/>
</dbReference>
<feature type="domain" description="RCK C-terminal" evidence="2">
    <location>
        <begin position="137"/>
        <end position="219"/>
    </location>
</feature>
<dbReference type="InterPro" id="IPR036721">
    <property type="entry name" value="RCK_C_sf"/>
</dbReference>
<dbReference type="InterPro" id="IPR050721">
    <property type="entry name" value="Trk_Ktr_HKT_K-transport"/>
</dbReference>
<dbReference type="InterPro" id="IPR036291">
    <property type="entry name" value="NAD(P)-bd_dom_sf"/>
</dbReference>
<dbReference type="RefSeq" id="WP_114642996.1">
    <property type="nucleotide sequence ID" value="NZ_JAACIO010000015.1"/>
</dbReference>
<dbReference type="EMBL" id="QUAJ01000021">
    <property type="protein sequence ID" value="REI40319.1"/>
    <property type="molecule type" value="Genomic_DNA"/>
</dbReference>
<reference evidence="3 4" key="1">
    <citation type="submission" date="2018-08" db="EMBL/GenBank/DDBJ databases">
        <title>Draft genome sequence of Psychrilyobacter sp. strain SD5 isolated from Black Sea water.</title>
        <authorList>
            <person name="Yadav S."/>
            <person name="Villanueva L."/>
            <person name="Damste J.S.S."/>
        </authorList>
    </citation>
    <scope>NUCLEOTIDE SEQUENCE [LARGE SCALE GENOMIC DNA]</scope>
    <source>
        <strain evidence="3 4">SD5</strain>
    </source>
</reference>